<feature type="region of interest" description="Disordered" evidence="3">
    <location>
        <begin position="212"/>
        <end position="243"/>
    </location>
</feature>
<keyword evidence="2" id="KW-0539">Nucleus</keyword>
<feature type="compositionally biased region" description="Low complexity" evidence="3">
    <location>
        <begin position="215"/>
        <end position="228"/>
    </location>
</feature>
<name>A0A0K8S4F9_LYGHE</name>
<dbReference type="Pfam" id="PF02375">
    <property type="entry name" value="JmjN"/>
    <property type="match status" value="1"/>
</dbReference>
<dbReference type="SUPFAM" id="SSF46774">
    <property type="entry name" value="ARID-like"/>
    <property type="match status" value="1"/>
</dbReference>
<comment type="subcellular location">
    <subcellularLocation>
        <location evidence="1">Nucleus</location>
    </subcellularLocation>
</comment>
<dbReference type="GO" id="GO:0003677">
    <property type="term" value="F:DNA binding"/>
    <property type="evidence" value="ECO:0007669"/>
    <property type="project" value="InterPro"/>
</dbReference>
<dbReference type="InterPro" id="IPR001606">
    <property type="entry name" value="ARID_dom"/>
</dbReference>
<feature type="region of interest" description="Disordered" evidence="3">
    <location>
        <begin position="30"/>
        <end position="134"/>
    </location>
</feature>
<reference evidence="6" key="1">
    <citation type="submission" date="2014-09" db="EMBL/GenBank/DDBJ databases">
        <authorList>
            <person name="Magalhaes I.L.F."/>
            <person name="Oliveira U."/>
            <person name="Santos F.R."/>
            <person name="Vidigal T.H.D.A."/>
            <person name="Brescovit A.D."/>
            <person name="Santos A.J."/>
        </authorList>
    </citation>
    <scope>NUCLEOTIDE SEQUENCE</scope>
</reference>
<dbReference type="GO" id="GO:0000785">
    <property type="term" value="C:chromatin"/>
    <property type="evidence" value="ECO:0007669"/>
    <property type="project" value="TreeGrafter"/>
</dbReference>
<organism evidence="6">
    <name type="scientific">Lygus hesperus</name>
    <name type="common">Western plant bug</name>
    <dbReference type="NCBI Taxonomy" id="30085"/>
    <lineage>
        <taxon>Eukaryota</taxon>
        <taxon>Metazoa</taxon>
        <taxon>Ecdysozoa</taxon>
        <taxon>Arthropoda</taxon>
        <taxon>Hexapoda</taxon>
        <taxon>Insecta</taxon>
        <taxon>Pterygota</taxon>
        <taxon>Neoptera</taxon>
        <taxon>Paraneoptera</taxon>
        <taxon>Hemiptera</taxon>
        <taxon>Heteroptera</taxon>
        <taxon>Panheteroptera</taxon>
        <taxon>Cimicomorpha</taxon>
        <taxon>Miridae</taxon>
        <taxon>Mirini</taxon>
        <taxon>Lygus</taxon>
    </lineage>
</organism>
<evidence type="ECO:0000256" key="3">
    <source>
        <dbReference type="SAM" id="MobiDB-lite"/>
    </source>
</evidence>
<feature type="compositionally biased region" description="Polar residues" evidence="3">
    <location>
        <begin position="30"/>
        <end position="44"/>
    </location>
</feature>
<dbReference type="Pfam" id="PF01388">
    <property type="entry name" value="ARID"/>
    <property type="match status" value="1"/>
</dbReference>
<evidence type="ECO:0000256" key="2">
    <source>
        <dbReference type="ARBA" id="ARBA00023242"/>
    </source>
</evidence>
<dbReference type="GO" id="GO:0006338">
    <property type="term" value="P:chromatin remodeling"/>
    <property type="evidence" value="ECO:0007669"/>
    <property type="project" value="TreeGrafter"/>
</dbReference>
<feature type="compositionally biased region" description="Basic and acidic residues" evidence="3">
    <location>
        <begin position="426"/>
        <end position="439"/>
    </location>
</feature>
<feature type="region of interest" description="Disordered" evidence="3">
    <location>
        <begin position="426"/>
        <end position="464"/>
    </location>
</feature>
<feature type="compositionally biased region" description="Basic and acidic residues" evidence="3">
    <location>
        <begin position="45"/>
        <end position="68"/>
    </location>
</feature>
<evidence type="ECO:0000259" key="5">
    <source>
        <dbReference type="PROSITE" id="PS51183"/>
    </source>
</evidence>
<dbReference type="PANTHER" id="PTHR10694">
    <property type="entry name" value="LYSINE-SPECIFIC DEMETHYLASE"/>
    <property type="match status" value="1"/>
</dbReference>
<dbReference type="SMART" id="SM00501">
    <property type="entry name" value="BRIGHT"/>
    <property type="match status" value="1"/>
</dbReference>
<accession>A0A0K8S4F9</accession>
<dbReference type="SMART" id="SM01014">
    <property type="entry name" value="ARID"/>
    <property type="match status" value="1"/>
</dbReference>
<dbReference type="AlphaFoldDB" id="A0A0K8S4F9"/>
<dbReference type="PANTHER" id="PTHR10694:SF113">
    <property type="entry name" value="PROTEIN JUMONJI"/>
    <property type="match status" value="1"/>
</dbReference>
<dbReference type="SMART" id="SM00545">
    <property type="entry name" value="JmjN"/>
    <property type="match status" value="1"/>
</dbReference>
<dbReference type="Gene3D" id="1.10.150.60">
    <property type="entry name" value="ARID DNA-binding domain"/>
    <property type="match status" value="1"/>
</dbReference>
<evidence type="ECO:0000313" key="6">
    <source>
        <dbReference type="EMBL" id="JAG47630.1"/>
    </source>
</evidence>
<proteinExistence type="predicted"/>
<dbReference type="InterPro" id="IPR003349">
    <property type="entry name" value="JmjN"/>
</dbReference>
<dbReference type="InterPro" id="IPR036431">
    <property type="entry name" value="ARID_dom_sf"/>
</dbReference>
<dbReference type="GO" id="GO:0010468">
    <property type="term" value="P:regulation of gene expression"/>
    <property type="evidence" value="ECO:0007669"/>
    <property type="project" value="TreeGrafter"/>
</dbReference>
<feature type="compositionally biased region" description="Basic and acidic residues" evidence="3">
    <location>
        <begin position="454"/>
        <end position="464"/>
    </location>
</feature>
<dbReference type="PROSITE" id="PS51183">
    <property type="entry name" value="JMJN"/>
    <property type="match status" value="1"/>
</dbReference>
<sequence length="464" mass="52318">MNLVVDRSKRKCSMTEDEMCDFDFRFERASNSPRESCSDMSSPTPRDDVSSSNEDKFDPSTGGLEKKSIFNQRRQVPGPLKRPPLSKSPCAFSAENESSVYAFEPDAPPPALSSPFRRRGSRHKSSEDDCPASSSIAVQVNLENVASGDNDQLECSTQTEQVENDGQLFYFPLEGDNNPQEVIQGVQVKLQSTEGPEQKVIMKAKLVTKPSLNIPSPTTTSAPMTPAARKSTNEFPVPGTTARMVDAPTFYPTEKEFQDPLEYIEQITPQARSFGICRIVPPSIFKPECKVTDDMRFTAYNQYVHKMLYRWGPNVREMTAIKKYLATQCIALKQPPLIGGMEIDLPRLYQTVQSCGGLKEVIEKKRWAKVADVMKIPKAAQDRVTKLDDIYCKFLLPYDTLSHSERSKLLEEVDAEWTERERRIALEAERESKGEKEEKEENSESDEESDDGRDECMTKKDNAA</sequence>
<feature type="domain" description="ARID" evidence="4">
    <location>
        <begin position="311"/>
        <end position="403"/>
    </location>
</feature>
<feature type="domain" description="JmjN" evidence="5">
    <location>
        <begin position="247"/>
        <end position="288"/>
    </location>
</feature>
<feature type="compositionally biased region" description="Acidic residues" evidence="3">
    <location>
        <begin position="440"/>
        <end position="453"/>
    </location>
</feature>
<evidence type="ECO:0000256" key="1">
    <source>
        <dbReference type="ARBA" id="ARBA00004123"/>
    </source>
</evidence>
<dbReference type="PROSITE" id="PS51011">
    <property type="entry name" value="ARID"/>
    <property type="match status" value="1"/>
</dbReference>
<dbReference type="GO" id="GO:0005634">
    <property type="term" value="C:nucleus"/>
    <property type="evidence" value="ECO:0007669"/>
    <property type="project" value="UniProtKB-SubCell"/>
</dbReference>
<protein>
    <recommendedName>
        <fullName evidence="7">Protein Jumonji</fullName>
    </recommendedName>
</protein>
<dbReference type="FunFam" id="1.10.150.60:FF:000012">
    <property type="entry name" value="Blast:Protein Jumonji"/>
    <property type="match status" value="1"/>
</dbReference>
<evidence type="ECO:0008006" key="7">
    <source>
        <dbReference type="Google" id="ProtNLM"/>
    </source>
</evidence>
<evidence type="ECO:0000259" key="4">
    <source>
        <dbReference type="PROSITE" id="PS51011"/>
    </source>
</evidence>
<dbReference type="EMBL" id="GBRD01018197">
    <property type="protein sequence ID" value="JAG47630.1"/>
    <property type="molecule type" value="Transcribed_RNA"/>
</dbReference>
<dbReference type="CDD" id="cd16870">
    <property type="entry name" value="ARID_JARD2"/>
    <property type="match status" value="1"/>
</dbReference>